<gene>
    <name evidence="3" type="ORF">SAMN05444159_6205</name>
</gene>
<evidence type="ECO:0000256" key="1">
    <source>
        <dbReference type="SAM" id="MobiDB-lite"/>
    </source>
</evidence>
<evidence type="ECO:0000259" key="2">
    <source>
        <dbReference type="Pfam" id="PF09917"/>
    </source>
</evidence>
<evidence type="ECO:0000313" key="4">
    <source>
        <dbReference type="Proteomes" id="UP000189935"/>
    </source>
</evidence>
<dbReference type="Pfam" id="PF09917">
    <property type="entry name" value="DUF2147"/>
    <property type="match status" value="1"/>
</dbReference>
<dbReference type="InterPro" id="IPR019223">
    <property type="entry name" value="DUF2147"/>
</dbReference>
<dbReference type="AlphaFoldDB" id="A0A1M7BLZ2"/>
<feature type="domain" description="DUF2147" evidence="2">
    <location>
        <begin position="53"/>
        <end position="169"/>
    </location>
</feature>
<dbReference type="Proteomes" id="UP000189935">
    <property type="component" value="Chromosome I"/>
</dbReference>
<name>A0A1M7BLZ2_9BRAD</name>
<accession>A0A1M7BLZ2</accession>
<sequence length="218" mass="23605">MALVWGYCFNGIGQVVMMWTAIPRLRLALAFIAGVVLLLAIAPGRAAEPSAAGLWQKTENGRTAGWFLIIDHDGIFEGVIAKTFPQPGDEPNKTCSDCTDDRKDAPWLGLSFIRDMKRDGLKYENGNVLDPRDGKIYHAKMSVSPDGQTLTMRGYLGISLFGKDETWTRLPDTSIAQVDPAIVAKYLPTQAAAMKPPVAPAKQPPVGAKKSAPVQAPK</sequence>
<reference evidence="3 4" key="1">
    <citation type="submission" date="2016-11" db="EMBL/GenBank/DDBJ databases">
        <authorList>
            <person name="Jaros S."/>
            <person name="Januszkiewicz K."/>
            <person name="Wedrychowicz H."/>
        </authorList>
    </citation>
    <scope>NUCLEOTIDE SEQUENCE [LARGE SCALE GENOMIC DNA]</scope>
    <source>
        <strain evidence="3 4">GAS499</strain>
    </source>
</reference>
<feature type="region of interest" description="Disordered" evidence="1">
    <location>
        <begin position="195"/>
        <end position="218"/>
    </location>
</feature>
<dbReference type="PANTHER" id="PTHR36919">
    <property type="entry name" value="BLR1215 PROTEIN"/>
    <property type="match status" value="1"/>
</dbReference>
<protein>
    <recommendedName>
        <fullName evidence="2">DUF2147 domain-containing protein</fullName>
    </recommendedName>
</protein>
<proteinExistence type="predicted"/>
<organism evidence="3 4">
    <name type="scientific">Bradyrhizobium lablabi</name>
    <dbReference type="NCBI Taxonomy" id="722472"/>
    <lineage>
        <taxon>Bacteria</taxon>
        <taxon>Pseudomonadati</taxon>
        <taxon>Pseudomonadota</taxon>
        <taxon>Alphaproteobacteria</taxon>
        <taxon>Hyphomicrobiales</taxon>
        <taxon>Nitrobacteraceae</taxon>
        <taxon>Bradyrhizobium</taxon>
    </lineage>
</organism>
<dbReference type="PANTHER" id="PTHR36919:SF3">
    <property type="entry name" value="BLL5882 PROTEIN"/>
    <property type="match status" value="1"/>
</dbReference>
<dbReference type="Gene3D" id="2.40.128.520">
    <property type="match status" value="1"/>
</dbReference>
<evidence type="ECO:0000313" key="3">
    <source>
        <dbReference type="EMBL" id="SHL55937.1"/>
    </source>
</evidence>
<dbReference type="EMBL" id="LT670844">
    <property type="protein sequence ID" value="SHL55937.1"/>
    <property type="molecule type" value="Genomic_DNA"/>
</dbReference>